<dbReference type="GO" id="GO:0006574">
    <property type="term" value="P:L-valine catabolic process"/>
    <property type="evidence" value="ECO:0007669"/>
    <property type="project" value="TreeGrafter"/>
</dbReference>
<dbReference type="PANTHER" id="PTHR43176">
    <property type="entry name" value="3-HYDROXYISOBUTYRYL-COA HYDROLASE-RELATED"/>
    <property type="match status" value="1"/>
</dbReference>
<evidence type="ECO:0000256" key="1">
    <source>
        <dbReference type="ARBA" id="ARBA00001709"/>
    </source>
</evidence>
<dbReference type="STRING" id="1336235.GCA_000518785_04164"/>
<gene>
    <name evidence="5" type="ORF">RHIZ70_2918</name>
</gene>
<dbReference type="NCBIfam" id="NF004127">
    <property type="entry name" value="PRK05617.1"/>
    <property type="match status" value="1"/>
</dbReference>
<dbReference type="InterPro" id="IPR029045">
    <property type="entry name" value="ClpP/crotonase-like_dom_sf"/>
</dbReference>
<dbReference type="InterPro" id="IPR032259">
    <property type="entry name" value="HIBYL-CoA-H"/>
</dbReference>
<dbReference type="GO" id="GO:0005829">
    <property type="term" value="C:cytosol"/>
    <property type="evidence" value="ECO:0007669"/>
    <property type="project" value="TreeGrafter"/>
</dbReference>
<dbReference type="OrthoDB" id="9790967at2"/>
<evidence type="ECO:0000256" key="2">
    <source>
        <dbReference type="ARBA" id="ARBA00011915"/>
    </source>
</evidence>
<dbReference type="Gene3D" id="3.90.226.10">
    <property type="entry name" value="2-enoyl-CoA Hydratase, Chain A, domain 1"/>
    <property type="match status" value="1"/>
</dbReference>
<reference evidence="6" key="1">
    <citation type="submission" date="2018-07" db="EMBL/GenBank/DDBJ databases">
        <authorList>
            <person name="Peiro R."/>
            <person name="Begona"/>
            <person name="Cbmso G."/>
            <person name="Lopez M."/>
            <person name="Gonzalez S."/>
        </authorList>
    </citation>
    <scope>NUCLEOTIDE SEQUENCE [LARGE SCALE GENOMIC DNA]</scope>
</reference>
<dbReference type="EC" id="3.1.2.4" evidence="2"/>
<evidence type="ECO:0000313" key="6">
    <source>
        <dbReference type="Proteomes" id="UP000254764"/>
    </source>
</evidence>
<keyword evidence="6" id="KW-1185">Reference proteome</keyword>
<dbReference type="Pfam" id="PF16113">
    <property type="entry name" value="ECH_2"/>
    <property type="match status" value="1"/>
</dbReference>
<protein>
    <recommendedName>
        <fullName evidence="2">3-hydroxyisobutyryl-CoA hydrolase</fullName>
        <ecNumber evidence="2">3.1.2.4</ecNumber>
    </recommendedName>
</protein>
<accession>A0A376AHP6</accession>
<proteinExistence type="predicted"/>
<dbReference type="CDD" id="cd06558">
    <property type="entry name" value="crotonase-like"/>
    <property type="match status" value="1"/>
</dbReference>
<keyword evidence="3" id="KW-0378">Hydrolase</keyword>
<evidence type="ECO:0000313" key="5">
    <source>
        <dbReference type="EMBL" id="SSC67210.1"/>
    </source>
</evidence>
<dbReference type="RefSeq" id="WP_115669867.1">
    <property type="nucleotide sequence ID" value="NZ_UEYP01000003.1"/>
</dbReference>
<organism evidence="5 6">
    <name type="scientific">Ciceribacter selenitireducens ATCC BAA-1503</name>
    <dbReference type="NCBI Taxonomy" id="1336235"/>
    <lineage>
        <taxon>Bacteria</taxon>
        <taxon>Pseudomonadati</taxon>
        <taxon>Pseudomonadota</taxon>
        <taxon>Alphaproteobacteria</taxon>
        <taxon>Hyphomicrobiales</taxon>
        <taxon>Rhizobiaceae</taxon>
        <taxon>Ciceribacter</taxon>
    </lineage>
</organism>
<dbReference type="SUPFAM" id="SSF52096">
    <property type="entry name" value="ClpP/crotonase"/>
    <property type="match status" value="1"/>
</dbReference>
<feature type="domain" description="Enoyl-CoA hydratase/isomerase" evidence="4">
    <location>
        <begin position="22"/>
        <end position="348"/>
    </location>
</feature>
<dbReference type="AlphaFoldDB" id="A0A376AHP6"/>
<evidence type="ECO:0000259" key="4">
    <source>
        <dbReference type="Pfam" id="PF16113"/>
    </source>
</evidence>
<dbReference type="PANTHER" id="PTHR43176:SF3">
    <property type="entry name" value="3-HYDROXYISOBUTYRYL-COA HYDROLASE, MITOCHONDRIAL"/>
    <property type="match status" value="1"/>
</dbReference>
<comment type="catalytic activity">
    <reaction evidence="1">
        <text>3-hydroxy-2-methylpropanoyl-CoA + H2O = 3-hydroxy-2-methylpropanoate + CoA + H(+)</text>
        <dbReference type="Rhea" id="RHEA:20888"/>
        <dbReference type="ChEBI" id="CHEBI:11805"/>
        <dbReference type="ChEBI" id="CHEBI:15377"/>
        <dbReference type="ChEBI" id="CHEBI:15378"/>
        <dbReference type="ChEBI" id="CHEBI:57287"/>
        <dbReference type="ChEBI" id="CHEBI:57340"/>
        <dbReference type="EC" id="3.1.2.4"/>
    </reaction>
</comment>
<evidence type="ECO:0000256" key="3">
    <source>
        <dbReference type="ARBA" id="ARBA00022801"/>
    </source>
</evidence>
<dbReference type="InterPro" id="IPR045004">
    <property type="entry name" value="ECH_dom"/>
</dbReference>
<name>A0A376AHP6_9HYPH</name>
<dbReference type="Proteomes" id="UP000254764">
    <property type="component" value="Unassembled WGS sequence"/>
</dbReference>
<dbReference type="GO" id="GO:0003860">
    <property type="term" value="F:3-hydroxyisobutyryl-CoA hydrolase activity"/>
    <property type="evidence" value="ECO:0007669"/>
    <property type="project" value="UniProtKB-EC"/>
</dbReference>
<dbReference type="EMBL" id="UEYP01000003">
    <property type="protein sequence ID" value="SSC67210.1"/>
    <property type="molecule type" value="Genomic_DNA"/>
</dbReference>
<sequence>MRYLTTDLTGEEVLTGQTGALGLIALNRPRVINSLSREMIRQIETALDTFETDPSIAAVLVTGEGERGFCAGGDIRMLYESGRAGSPDAQEFLREEYRLNGRIGRYPKPYVVIMDGITMGGGVGLSGHASHRIATDTTKLAMPETGIGFFPDVGATWLLSHAPGELGTYMGLTGEPIGPADAIAAGFADVFVPAANLVSLAERLAAIPAGVDAQAVTDLIANFAAKAPEGQFAANRALIDRCFAFDSVEQILAALEAEDSDFAAKAKATMLTKSPTSLKVTLALLRAGRTSPDLETCLAREFSATAQTLKTPDFYEGIRAAIIDKDRNPQWSPATLDAVGPDIVEAFFAPHPQPLFG</sequence>